<evidence type="ECO:0000256" key="1">
    <source>
        <dbReference type="ARBA" id="ARBA00022741"/>
    </source>
</evidence>
<dbReference type="SUPFAM" id="SSF52540">
    <property type="entry name" value="P-loop containing nucleoside triphosphate hydrolases"/>
    <property type="match status" value="1"/>
</dbReference>
<dbReference type="Gene3D" id="3.40.50.300">
    <property type="entry name" value="P-loop containing nucleotide triphosphate hydrolases"/>
    <property type="match status" value="1"/>
</dbReference>
<dbReference type="InterPro" id="IPR027417">
    <property type="entry name" value="P-loop_NTPase"/>
</dbReference>
<dbReference type="EMBL" id="DVJJ01000129">
    <property type="protein sequence ID" value="HIS65410.1"/>
    <property type="molecule type" value="Genomic_DNA"/>
</dbReference>
<keyword evidence="1" id="KW-0547">Nucleotide-binding</keyword>
<reference evidence="4" key="2">
    <citation type="journal article" date="2021" name="PeerJ">
        <title>Extensive microbial diversity within the chicken gut microbiome revealed by metagenomics and culture.</title>
        <authorList>
            <person name="Gilroy R."/>
            <person name="Ravi A."/>
            <person name="Getino M."/>
            <person name="Pursley I."/>
            <person name="Horton D.L."/>
            <person name="Alikhan N.F."/>
            <person name="Baker D."/>
            <person name="Gharbi K."/>
            <person name="Hall N."/>
            <person name="Watson M."/>
            <person name="Adriaenssens E.M."/>
            <person name="Foster-Nyarko E."/>
            <person name="Jarju S."/>
            <person name="Secka A."/>
            <person name="Antonio M."/>
            <person name="Oren A."/>
            <person name="Chaudhuri R.R."/>
            <person name="La Ragione R."/>
            <person name="Hildebrand F."/>
            <person name="Pallen M.J."/>
        </authorList>
    </citation>
    <scope>NUCLEOTIDE SEQUENCE</scope>
    <source>
        <strain evidence="4">ChiBcec16-1751</strain>
    </source>
</reference>
<dbReference type="Proteomes" id="UP000886741">
    <property type="component" value="Unassembled WGS sequence"/>
</dbReference>
<dbReference type="GO" id="GO:0005524">
    <property type="term" value="F:ATP binding"/>
    <property type="evidence" value="ECO:0007669"/>
    <property type="project" value="UniProtKB-KW"/>
</dbReference>
<dbReference type="InterPro" id="IPR050625">
    <property type="entry name" value="ParA/MinD_ATPase"/>
</dbReference>
<evidence type="ECO:0000313" key="5">
    <source>
        <dbReference type="Proteomes" id="UP000886741"/>
    </source>
</evidence>
<dbReference type="PANTHER" id="PTHR43384">
    <property type="entry name" value="SEPTUM SITE-DETERMINING PROTEIN MIND HOMOLOG, CHLOROPLASTIC-RELATED"/>
    <property type="match status" value="1"/>
</dbReference>
<proteinExistence type="predicted"/>
<dbReference type="PANTHER" id="PTHR43384:SF6">
    <property type="entry name" value="SEPTUM SITE-DETERMINING PROTEIN MIND HOMOLOG, CHLOROPLASTIC"/>
    <property type="match status" value="1"/>
</dbReference>
<gene>
    <name evidence="4" type="ORF">IAA83_08590</name>
</gene>
<name>A0A9D1JTH2_9FIRM</name>
<sequence>MGQVIAVISGKGGTGKTSLTAGVAACLAAEGQKVLCIDCDMGLRNLDLSLGLADEATVAFTDVMDGLYTLEDAVTHPRIPGLDLLTAPVTKLPEDVDQEAFGRLLEEVRTQYDWCLIDAPAGVGVGFQLATRYADELVVVAVADPASMRDAARAADLIELQDRPDRPMRLVVNRVSRRMYRKLRATVDDVMDGVGLPLLGIVPDDISVTLAAAASEPLILYTSRGASVACLHIARRLCGRRATLLRL</sequence>
<comment type="caution">
    <text evidence="4">The sequence shown here is derived from an EMBL/GenBank/DDBJ whole genome shotgun (WGS) entry which is preliminary data.</text>
</comment>
<dbReference type="InterPro" id="IPR002586">
    <property type="entry name" value="CobQ/CobB/MinD/ParA_Nub-bd_dom"/>
</dbReference>
<evidence type="ECO:0000313" key="4">
    <source>
        <dbReference type="EMBL" id="HIS65410.1"/>
    </source>
</evidence>
<evidence type="ECO:0000256" key="2">
    <source>
        <dbReference type="ARBA" id="ARBA00022840"/>
    </source>
</evidence>
<dbReference type="AlphaFoldDB" id="A0A9D1JTH2"/>
<feature type="domain" description="CobQ/CobB/MinD/ParA nucleotide binding" evidence="3">
    <location>
        <begin position="5"/>
        <end position="217"/>
    </location>
</feature>
<dbReference type="GO" id="GO:0016887">
    <property type="term" value="F:ATP hydrolysis activity"/>
    <property type="evidence" value="ECO:0007669"/>
    <property type="project" value="TreeGrafter"/>
</dbReference>
<protein>
    <submittedName>
        <fullName evidence="4">AAA family ATPase</fullName>
    </submittedName>
</protein>
<dbReference type="GO" id="GO:0005829">
    <property type="term" value="C:cytosol"/>
    <property type="evidence" value="ECO:0007669"/>
    <property type="project" value="TreeGrafter"/>
</dbReference>
<accession>A0A9D1JTH2</accession>
<dbReference type="Pfam" id="PF01656">
    <property type="entry name" value="CbiA"/>
    <property type="match status" value="1"/>
</dbReference>
<evidence type="ECO:0000259" key="3">
    <source>
        <dbReference type="Pfam" id="PF01656"/>
    </source>
</evidence>
<organism evidence="4 5">
    <name type="scientific">Candidatus Avoscillospira avistercoris</name>
    <dbReference type="NCBI Taxonomy" id="2840707"/>
    <lineage>
        <taxon>Bacteria</taxon>
        <taxon>Bacillati</taxon>
        <taxon>Bacillota</taxon>
        <taxon>Clostridia</taxon>
        <taxon>Eubacteriales</taxon>
        <taxon>Oscillospiraceae</taxon>
        <taxon>Oscillospiraceae incertae sedis</taxon>
        <taxon>Candidatus Avoscillospira</taxon>
    </lineage>
</organism>
<keyword evidence="2" id="KW-0067">ATP-binding</keyword>
<dbReference type="GO" id="GO:0051782">
    <property type="term" value="P:negative regulation of cell division"/>
    <property type="evidence" value="ECO:0007669"/>
    <property type="project" value="TreeGrafter"/>
</dbReference>
<reference evidence="4" key="1">
    <citation type="submission" date="2020-10" db="EMBL/GenBank/DDBJ databases">
        <authorList>
            <person name="Gilroy R."/>
        </authorList>
    </citation>
    <scope>NUCLEOTIDE SEQUENCE</scope>
    <source>
        <strain evidence="4">ChiBcec16-1751</strain>
    </source>
</reference>
<dbReference type="GO" id="GO:0009898">
    <property type="term" value="C:cytoplasmic side of plasma membrane"/>
    <property type="evidence" value="ECO:0007669"/>
    <property type="project" value="TreeGrafter"/>
</dbReference>